<dbReference type="AlphaFoldDB" id="A0A5B7H0P1"/>
<name>A0A5B7H0P1_PORTR</name>
<comment type="caution">
    <text evidence="1">The sequence shown here is derived from an EMBL/GenBank/DDBJ whole genome shotgun (WGS) entry which is preliminary data.</text>
</comment>
<accession>A0A5B7H0P1</accession>
<organism evidence="1 2">
    <name type="scientific">Portunus trituberculatus</name>
    <name type="common">Swimming crab</name>
    <name type="synonym">Neptunus trituberculatus</name>
    <dbReference type="NCBI Taxonomy" id="210409"/>
    <lineage>
        <taxon>Eukaryota</taxon>
        <taxon>Metazoa</taxon>
        <taxon>Ecdysozoa</taxon>
        <taxon>Arthropoda</taxon>
        <taxon>Crustacea</taxon>
        <taxon>Multicrustacea</taxon>
        <taxon>Malacostraca</taxon>
        <taxon>Eumalacostraca</taxon>
        <taxon>Eucarida</taxon>
        <taxon>Decapoda</taxon>
        <taxon>Pleocyemata</taxon>
        <taxon>Brachyura</taxon>
        <taxon>Eubrachyura</taxon>
        <taxon>Portunoidea</taxon>
        <taxon>Portunidae</taxon>
        <taxon>Portuninae</taxon>
        <taxon>Portunus</taxon>
    </lineage>
</organism>
<evidence type="ECO:0000313" key="2">
    <source>
        <dbReference type="Proteomes" id="UP000324222"/>
    </source>
</evidence>
<evidence type="ECO:0000313" key="1">
    <source>
        <dbReference type="EMBL" id="MPC63416.1"/>
    </source>
</evidence>
<sequence length="98" mass="11149">MSSEEPRPVFNYQQNYFVTHNMHDIVERQPVTCLTCMLLQPAATSPPFRGQGSGEPLQHFISPSTACLSYYIFISIINHQQEKPLSLRSGRERSGHRG</sequence>
<keyword evidence="2" id="KW-1185">Reference proteome</keyword>
<gene>
    <name evidence="1" type="ORF">E2C01_057514</name>
</gene>
<dbReference type="Proteomes" id="UP000324222">
    <property type="component" value="Unassembled WGS sequence"/>
</dbReference>
<proteinExistence type="predicted"/>
<dbReference type="EMBL" id="VSRR010020772">
    <property type="protein sequence ID" value="MPC63416.1"/>
    <property type="molecule type" value="Genomic_DNA"/>
</dbReference>
<reference evidence="1 2" key="1">
    <citation type="submission" date="2019-05" db="EMBL/GenBank/DDBJ databases">
        <title>Another draft genome of Portunus trituberculatus and its Hox gene families provides insights of decapod evolution.</title>
        <authorList>
            <person name="Jeong J.-H."/>
            <person name="Song I."/>
            <person name="Kim S."/>
            <person name="Choi T."/>
            <person name="Kim D."/>
            <person name="Ryu S."/>
            <person name="Kim W."/>
        </authorList>
    </citation>
    <scope>NUCLEOTIDE SEQUENCE [LARGE SCALE GENOMIC DNA]</scope>
    <source>
        <tissue evidence="1">Muscle</tissue>
    </source>
</reference>
<protein>
    <submittedName>
        <fullName evidence="1">Uncharacterized protein</fullName>
    </submittedName>
</protein>